<dbReference type="InParanoid" id="A0A2T3AS24"/>
<protein>
    <submittedName>
        <fullName evidence="1">Uncharacterized protein</fullName>
    </submittedName>
</protein>
<name>A0A2T3AS24_AMORE</name>
<dbReference type="EMBL" id="KZ679017">
    <property type="protein sequence ID" value="PSS09179.1"/>
    <property type="molecule type" value="Genomic_DNA"/>
</dbReference>
<accession>A0A2T3AS24</accession>
<dbReference type="RefSeq" id="XP_024717477.1">
    <property type="nucleotide sequence ID" value="XM_024864715.1"/>
</dbReference>
<dbReference type="GeneID" id="36572796"/>
<dbReference type="OrthoDB" id="5364721at2759"/>
<evidence type="ECO:0000313" key="1">
    <source>
        <dbReference type="EMBL" id="PSS09179.1"/>
    </source>
</evidence>
<organism evidence="1 2">
    <name type="scientific">Amorphotheca resinae ATCC 22711</name>
    <dbReference type="NCBI Taxonomy" id="857342"/>
    <lineage>
        <taxon>Eukaryota</taxon>
        <taxon>Fungi</taxon>
        <taxon>Dikarya</taxon>
        <taxon>Ascomycota</taxon>
        <taxon>Pezizomycotina</taxon>
        <taxon>Leotiomycetes</taxon>
        <taxon>Helotiales</taxon>
        <taxon>Amorphothecaceae</taxon>
        <taxon>Amorphotheca</taxon>
    </lineage>
</organism>
<dbReference type="Proteomes" id="UP000241818">
    <property type="component" value="Unassembled WGS sequence"/>
</dbReference>
<keyword evidence="2" id="KW-1185">Reference proteome</keyword>
<evidence type="ECO:0000313" key="2">
    <source>
        <dbReference type="Proteomes" id="UP000241818"/>
    </source>
</evidence>
<sequence length="128" mass="14673">MTNKASWNKLRIDLHSIPTPDYLLRIAAKSGQAGVLHHLFDSLPECRHRRPWLPNLPDRVNWDEVPQKWEPELDGVAAHAAIEGADPIKLFEVFFDYGMSVKHHLERAISLLACAIGYNKFEFAKFLL</sequence>
<proteinExistence type="predicted"/>
<gene>
    <name evidence="1" type="ORF">M430DRAFT_22539</name>
</gene>
<reference evidence="1 2" key="1">
    <citation type="journal article" date="2018" name="New Phytol.">
        <title>Comparative genomics and transcriptomics depict ericoid mycorrhizal fungi as versatile saprotrophs and plant mutualists.</title>
        <authorList>
            <person name="Martino E."/>
            <person name="Morin E."/>
            <person name="Grelet G.A."/>
            <person name="Kuo A."/>
            <person name="Kohler A."/>
            <person name="Daghino S."/>
            <person name="Barry K.W."/>
            <person name="Cichocki N."/>
            <person name="Clum A."/>
            <person name="Dockter R.B."/>
            <person name="Hainaut M."/>
            <person name="Kuo R.C."/>
            <person name="LaButti K."/>
            <person name="Lindahl B.D."/>
            <person name="Lindquist E.A."/>
            <person name="Lipzen A."/>
            <person name="Khouja H.R."/>
            <person name="Magnuson J."/>
            <person name="Murat C."/>
            <person name="Ohm R.A."/>
            <person name="Singer S.W."/>
            <person name="Spatafora J.W."/>
            <person name="Wang M."/>
            <person name="Veneault-Fourrey C."/>
            <person name="Henrissat B."/>
            <person name="Grigoriev I.V."/>
            <person name="Martin F.M."/>
            <person name="Perotto S."/>
        </authorList>
    </citation>
    <scope>NUCLEOTIDE SEQUENCE [LARGE SCALE GENOMIC DNA]</scope>
    <source>
        <strain evidence="1 2">ATCC 22711</strain>
    </source>
</reference>
<dbReference type="AlphaFoldDB" id="A0A2T3AS24"/>